<comment type="subcellular location">
    <subcellularLocation>
        <location evidence="1">Cell membrane</location>
        <topology evidence="1">Single-pass membrane protein</topology>
    </subcellularLocation>
</comment>
<accession>A0A846WJH7</accession>
<keyword evidence="3 11" id="KW-0812">Transmembrane</keyword>
<evidence type="ECO:0000313" key="15">
    <source>
        <dbReference type="Proteomes" id="UP000563898"/>
    </source>
</evidence>
<evidence type="ECO:0000256" key="4">
    <source>
        <dbReference type="ARBA" id="ARBA00022989"/>
    </source>
</evidence>
<evidence type="ECO:0000313" key="14">
    <source>
        <dbReference type="EMBL" id="NKY01013.1"/>
    </source>
</evidence>
<dbReference type="InterPro" id="IPR051474">
    <property type="entry name" value="Anti-sigma-K/W_factor"/>
</dbReference>
<dbReference type="InterPro" id="IPR018764">
    <property type="entry name" value="RskA_C"/>
</dbReference>
<evidence type="ECO:0000256" key="1">
    <source>
        <dbReference type="ARBA" id="ARBA00004162"/>
    </source>
</evidence>
<dbReference type="PANTHER" id="PTHR37461:SF1">
    <property type="entry name" value="ANTI-SIGMA-K FACTOR RSKA"/>
    <property type="match status" value="1"/>
</dbReference>
<evidence type="ECO:0000256" key="2">
    <source>
        <dbReference type="ARBA" id="ARBA00022475"/>
    </source>
</evidence>
<feature type="domain" description="Anti-sigma-K factor RskA N-terminal" evidence="13">
    <location>
        <begin position="6"/>
        <end position="53"/>
    </location>
</feature>
<evidence type="ECO:0000259" key="12">
    <source>
        <dbReference type="Pfam" id="PF10099"/>
    </source>
</evidence>
<gene>
    <name evidence="14" type="ORF">HGA05_05455</name>
</gene>
<dbReference type="GO" id="GO:0016989">
    <property type="term" value="F:sigma factor antagonist activity"/>
    <property type="evidence" value="ECO:0007669"/>
    <property type="project" value="TreeGrafter"/>
</dbReference>
<keyword evidence="7" id="KW-0804">Transcription</keyword>
<evidence type="ECO:0000256" key="10">
    <source>
        <dbReference type="SAM" id="MobiDB-lite"/>
    </source>
</evidence>
<evidence type="ECO:0000256" key="6">
    <source>
        <dbReference type="ARBA" id="ARBA00023136"/>
    </source>
</evidence>
<keyword evidence="2" id="KW-1003">Cell membrane</keyword>
<dbReference type="InterPro" id="IPR053877">
    <property type="entry name" value="RskA_N"/>
</dbReference>
<feature type="domain" description="Anti-sigma K factor RskA C-terminal" evidence="12">
    <location>
        <begin position="132"/>
        <end position="263"/>
    </location>
</feature>
<evidence type="ECO:0000256" key="7">
    <source>
        <dbReference type="ARBA" id="ARBA00023163"/>
    </source>
</evidence>
<dbReference type="Gene3D" id="1.10.10.1320">
    <property type="entry name" value="Anti-sigma factor, zinc-finger domain"/>
    <property type="match status" value="1"/>
</dbReference>
<dbReference type="Pfam" id="PF22618">
    <property type="entry name" value="RskA_N"/>
    <property type="match status" value="1"/>
</dbReference>
<keyword evidence="5" id="KW-0805">Transcription regulation</keyword>
<keyword evidence="6 11" id="KW-0472">Membrane</keyword>
<evidence type="ECO:0000256" key="3">
    <source>
        <dbReference type="ARBA" id="ARBA00022692"/>
    </source>
</evidence>
<feature type="compositionally biased region" description="Basic and acidic residues" evidence="10">
    <location>
        <begin position="91"/>
        <end position="106"/>
    </location>
</feature>
<comment type="caution">
    <text evidence="14">The sequence shown here is derived from an EMBL/GenBank/DDBJ whole genome shotgun (WGS) entry which is preliminary data.</text>
</comment>
<evidence type="ECO:0000256" key="8">
    <source>
        <dbReference type="ARBA" id="ARBA00029829"/>
    </source>
</evidence>
<evidence type="ECO:0000256" key="5">
    <source>
        <dbReference type="ARBA" id="ARBA00023015"/>
    </source>
</evidence>
<evidence type="ECO:0000256" key="11">
    <source>
        <dbReference type="SAM" id="Phobius"/>
    </source>
</evidence>
<organism evidence="14 15">
    <name type="scientific">Gordonia polyisoprenivorans</name>
    <dbReference type="NCBI Taxonomy" id="84595"/>
    <lineage>
        <taxon>Bacteria</taxon>
        <taxon>Bacillati</taxon>
        <taxon>Actinomycetota</taxon>
        <taxon>Actinomycetes</taxon>
        <taxon>Mycobacteriales</taxon>
        <taxon>Gordoniaceae</taxon>
        <taxon>Gordonia</taxon>
    </lineage>
</organism>
<protein>
    <recommendedName>
        <fullName evidence="9">Regulator of SigK</fullName>
    </recommendedName>
    <alternativeName>
        <fullName evidence="8">Sigma-K anti-sigma factor RskA</fullName>
    </alternativeName>
</protein>
<sequence length="272" mass="27587">MSDDELLAMAPLMGLDALSPAELDSVRRRRAQADDAVRAEFDALVAATRETMAAVSASTAMTPPAELRDRLLAAATAEAREAAHPSTAGVREIRPRSTDDPARSDAPESVASGGAAAAPDVTRTGRRIAYLAAAAVVAVAVGAIGWAIGSGLSSKTTTEQPTAAKVFSAKDVRTSSGSVATGRASVTYSERADAAVLVMNDVPPPQPGTVYQMWLLGPQGATLAGTMTDKDVAPSTTAVIPHIGDATALGFSVEPAAGATSPGSIVAELPLR</sequence>
<feature type="region of interest" description="Disordered" evidence="10">
    <location>
        <begin position="79"/>
        <end position="118"/>
    </location>
</feature>
<dbReference type="Proteomes" id="UP000563898">
    <property type="component" value="Unassembled WGS sequence"/>
</dbReference>
<feature type="transmembrane region" description="Helical" evidence="11">
    <location>
        <begin position="128"/>
        <end position="148"/>
    </location>
</feature>
<evidence type="ECO:0000259" key="13">
    <source>
        <dbReference type="Pfam" id="PF22618"/>
    </source>
</evidence>
<reference evidence="14 15" key="1">
    <citation type="submission" date="2020-04" db="EMBL/GenBank/DDBJ databases">
        <title>MicrobeNet Type strains.</title>
        <authorList>
            <person name="Nicholson A.C."/>
        </authorList>
    </citation>
    <scope>NUCLEOTIDE SEQUENCE [LARGE SCALE GENOMIC DNA]</scope>
    <source>
        <strain evidence="14 15">ATCC BAA-14</strain>
    </source>
</reference>
<dbReference type="Pfam" id="PF10099">
    <property type="entry name" value="RskA_C"/>
    <property type="match status" value="1"/>
</dbReference>
<proteinExistence type="predicted"/>
<keyword evidence="4 11" id="KW-1133">Transmembrane helix</keyword>
<dbReference type="EMBL" id="JAAXPC010000002">
    <property type="protein sequence ID" value="NKY01013.1"/>
    <property type="molecule type" value="Genomic_DNA"/>
</dbReference>
<dbReference type="AlphaFoldDB" id="A0A846WJH7"/>
<name>A0A846WJH7_9ACTN</name>
<evidence type="ECO:0000256" key="9">
    <source>
        <dbReference type="ARBA" id="ARBA00030803"/>
    </source>
</evidence>
<dbReference type="InterPro" id="IPR041916">
    <property type="entry name" value="Anti_sigma_zinc_sf"/>
</dbReference>
<dbReference type="RefSeq" id="WP_006369101.1">
    <property type="nucleotide sequence ID" value="NZ_CP116236.1"/>
</dbReference>
<dbReference type="GO" id="GO:0005886">
    <property type="term" value="C:plasma membrane"/>
    <property type="evidence" value="ECO:0007669"/>
    <property type="project" value="UniProtKB-SubCell"/>
</dbReference>
<dbReference type="PANTHER" id="PTHR37461">
    <property type="entry name" value="ANTI-SIGMA-K FACTOR RSKA"/>
    <property type="match status" value="1"/>
</dbReference>
<dbReference type="GO" id="GO:0006417">
    <property type="term" value="P:regulation of translation"/>
    <property type="evidence" value="ECO:0007669"/>
    <property type="project" value="TreeGrafter"/>
</dbReference>